<proteinExistence type="predicted"/>
<accession>A0A8J6YU18</accession>
<protein>
    <submittedName>
        <fullName evidence="2">Uncharacterized protein</fullName>
    </submittedName>
</protein>
<dbReference type="AlphaFoldDB" id="A0A8J6YU18"/>
<comment type="caution">
    <text evidence="2">The sequence shown here is derived from an EMBL/GenBank/DDBJ whole genome shotgun (WGS) entry which is preliminary data.</text>
</comment>
<gene>
    <name evidence="2" type="ORF">ICN82_04955</name>
</gene>
<reference evidence="2" key="1">
    <citation type="submission" date="2020-09" db="EMBL/GenBank/DDBJ databases">
        <title>A novel bacterium of genus Mangrovicoccus, isolated from South China Sea.</title>
        <authorList>
            <person name="Huang H."/>
            <person name="Mo K."/>
            <person name="Hu Y."/>
        </authorList>
    </citation>
    <scope>NUCLEOTIDE SEQUENCE</scope>
    <source>
        <strain evidence="2">HB182678</strain>
    </source>
</reference>
<dbReference type="EMBL" id="JACVXA010000010">
    <property type="protein sequence ID" value="MBE3637552.1"/>
    <property type="molecule type" value="Genomic_DNA"/>
</dbReference>
<feature type="region of interest" description="Disordered" evidence="1">
    <location>
        <begin position="137"/>
        <end position="236"/>
    </location>
</feature>
<name>A0A8J6YU18_9RHOB</name>
<dbReference type="RefSeq" id="WP_193180317.1">
    <property type="nucleotide sequence ID" value="NZ_JACVXA010000010.1"/>
</dbReference>
<evidence type="ECO:0000256" key="1">
    <source>
        <dbReference type="SAM" id="MobiDB-lite"/>
    </source>
</evidence>
<sequence length="236" mass="24505">MPVAVLARAGDDQPLMRHVTPRLVMERPGDVMLPPDGPAIRSADKQGADLELTFDTGETMQIVDFFVIGPEGDFSTLQDAEGTARVTGLMVPEPEIPGAIRLPEARSGGDADDAMPPQEDIWSDPRMLTGAGLATGIGTGLFEFGPPETGEGEGGREDGRDGAQEALARDVEALTRAQSAPLVPAEDSAEDPAMAPAGPRAPAQAPQGGAPAPPPELALMMTETPDLVSPEAEDQP</sequence>
<dbReference type="Proteomes" id="UP000609121">
    <property type="component" value="Unassembled WGS sequence"/>
</dbReference>
<feature type="compositionally biased region" description="Low complexity" evidence="1">
    <location>
        <begin position="192"/>
        <end position="210"/>
    </location>
</feature>
<evidence type="ECO:0000313" key="3">
    <source>
        <dbReference type="Proteomes" id="UP000609121"/>
    </source>
</evidence>
<keyword evidence="3" id="KW-1185">Reference proteome</keyword>
<feature type="compositionally biased region" description="Basic and acidic residues" evidence="1">
    <location>
        <begin position="153"/>
        <end position="173"/>
    </location>
</feature>
<feature type="compositionally biased region" description="Low complexity" evidence="1">
    <location>
        <begin position="140"/>
        <end position="149"/>
    </location>
</feature>
<evidence type="ECO:0000313" key="2">
    <source>
        <dbReference type="EMBL" id="MBE3637552.1"/>
    </source>
</evidence>
<organism evidence="2 3">
    <name type="scientific">Mangrovicoccus algicola</name>
    <dbReference type="NCBI Taxonomy" id="2771008"/>
    <lineage>
        <taxon>Bacteria</taxon>
        <taxon>Pseudomonadati</taxon>
        <taxon>Pseudomonadota</taxon>
        <taxon>Alphaproteobacteria</taxon>
        <taxon>Rhodobacterales</taxon>
        <taxon>Paracoccaceae</taxon>
        <taxon>Mangrovicoccus</taxon>
    </lineage>
</organism>